<feature type="region of interest" description="Disordered" evidence="1">
    <location>
        <begin position="166"/>
        <end position="199"/>
    </location>
</feature>
<evidence type="ECO:0000313" key="3">
    <source>
        <dbReference type="Proteomes" id="UP000265618"/>
    </source>
</evidence>
<keyword evidence="3" id="KW-1185">Reference proteome</keyword>
<evidence type="ECO:0000313" key="2">
    <source>
        <dbReference type="EMBL" id="GIQ88057.1"/>
    </source>
</evidence>
<dbReference type="EMBL" id="BDIP01003732">
    <property type="protein sequence ID" value="GIQ88057.1"/>
    <property type="molecule type" value="Genomic_DNA"/>
</dbReference>
<dbReference type="AlphaFoldDB" id="A0A9K3D4Y7"/>
<reference evidence="2 3" key="1">
    <citation type="journal article" date="2018" name="PLoS ONE">
        <title>The draft genome of Kipferlia bialata reveals reductive genome evolution in fornicate parasites.</title>
        <authorList>
            <person name="Tanifuji G."/>
            <person name="Takabayashi S."/>
            <person name="Kume K."/>
            <person name="Takagi M."/>
            <person name="Nakayama T."/>
            <person name="Kamikawa R."/>
            <person name="Inagaki Y."/>
            <person name="Hashimoto T."/>
        </authorList>
    </citation>
    <scope>NUCLEOTIDE SEQUENCE [LARGE SCALE GENOMIC DNA]</scope>
    <source>
        <strain evidence="2">NY0173</strain>
    </source>
</reference>
<gene>
    <name evidence="2" type="ORF">KIPB_010224</name>
</gene>
<organism evidence="2 3">
    <name type="scientific">Kipferlia bialata</name>
    <dbReference type="NCBI Taxonomy" id="797122"/>
    <lineage>
        <taxon>Eukaryota</taxon>
        <taxon>Metamonada</taxon>
        <taxon>Carpediemonas-like organisms</taxon>
        <taxon>Kipferlia</taxon>
    </lineage>
</organism>
<protein>
    <submittedName>
        <fullName evidence="2">Uncharacterized protein</fullName>
    </submittedName>
</protein>
<evidence type="ECO:0000256" key="1">
    <source>
        <dbReference type="SAM" id="MobiDB-lite"/>
    </source>
</evidence>
<feature type="region of interest" description="Disordered" evidence="1">
    <location>
        <begin position="57"/>
        <end position="99"/>
    </location>
</feature>
<dbReference type="Proteomes" id="UP000265618">
    <property type="component" value="Unassembled WGS sequence"/>
</dbReference>
<comment type="caution">
    <text evidence="2">The sequence shown here is derived from an EMBL/GenBank/DDBJ whole genome shotgun (WGS) entry which is preliminary data.</text>
</comment>
<accession>A0A9K3D4Y7</accession>
<sequence>MYPDVSSHARHSLPQSEWEPAVKQAKEACPALSLLLSDLCDPCVPYDIADTDTAQTGVSQMSGRGVTQTQTQSQQSRGVASQARSPSGSPSLSPAREQGPSELGLLRSMWAMAGAVRELSSCVGRVGQTPTAAEATKARIASLDSAYNHHYLAATKALHALRTRQQDEAWQDEGERRGGGQRVRQYAPTPDAGSRSEPDCDASLTIDVEECTALVACLTADYKLCRPFPSISAQTLFSPKDLARGTRRWEARGVDAQGYVRKAYSGLCAVPHTSPALTLGLRHYVSLLSCETVVGCLGPASLDRAGTSIADAVTRICSRGVGKGATKGVARGRPGRVGQRERGGAGWERHRQAVLERGRGILQRLCARVGHDLPLNTSRLVINLQPTLSPLSLVIHTRLSALRGVTVESMDSVSAAEEALLSLAVLCGVAPHSWQIRALASQEVRQTLERGCDCLLNATTRAGYKGKVGNRVLGDPRALVQGIVAVAEAEADSSHTTVVPSAQAAIKALTQ</sequence>
<feature type="compositionally biased region" description="Low complexity" evidence="1">
    <location>
        <begin position="62"/>
        <end position="79"/>
    </location>
</feature>
<name>A0A9K3D4Y7_9EUKA</name>
<feature type="compositionally biased region" description="Polar residues" evidence="1">
    <location>
        <begin position="82"/>
        <end position="92"/>
    </location>
</feature>
<proteinExistence type="predicted"/>